<feature type="region of interest" description="Disordered" evidence="1">
    <location>
        <begin position="1"/>
        <end position="77"/>
    </location>
</feature>
<organism evidence="2 3">
    <name type="scientific">Pleurostoma richardsiae</name>
    <dbReference type="NCBI Taxonomy" id="41990"/>
    <lineage>
        <taxon>Eukaryota</taxon>
        <taxon>Fungi</taxon>
        <taxon>Dikarya</taxon>
        <taxon>Ascomycota</taxon>
        <taxon>Pezizomycotina</taxon>
        <taxon>Sordariomycetes</taxon>
        <taxon>Sordariomycetidae</taxon>
        <taxon>Calosphaeriales</taxon>
        <taxon>Pleurostomataceae</taxon>
        <taxon>Pleurostoma</taxon>
    </lineage>
</organism>
<evidence type="ECO:0000313" key="2">
    <source>
        <dbReference type="EMBL" id="KAJ9132989.1"/>
    </source>
</evidence>
<dbReference type="AlphaFoldDB" id="A0AA38RKI6"/>
<evidence type="ECO:0000256" key="1">
    <source>
        <dbReference type="SAM" id="MobiDB-lite"/>
    </source>
</evidence>
<accession>A0AA38RKI6</accession>
<keyword evidence="3" id="KW-1185">Reference proteome</keyword>
<feature type="compositionally biased region" description="Basic and acidic residues" evidence="1">
    <location>
        <begin position="67"/>
        <end position="77"/>
    </location>
</feature>
<feature type="compositionally biased region" description="Acidic residues" evidence="1">
    <location>
        <begin position="19"/>
        <end position="28"/>
    </location>
</feature>
<proteinExistence type="predicted"/>
<comment type="caution">
    <text evidence="2">The sequence shown here is derived from an EMBL/GenBank/DDBJ whole genome shotgun (WGS) entry which is preliminary data.</text>
</comment>
<dbReference type="EMBL" id="JANBVO010000054">
    <property type="protein sequence ID" value="KAJ9132989.1"/>
    <property type="molecule type" value="Genomic_DNA"/>
</dbReference>
<name>A0AA38RKI6_9PEZI</name>
<protein>
    <submittedName>
        <fullName evidence="2">Uncharacterized protein</fullName>
    </submittedName>
</protein>
<evidence type="ECO:0000313" key="3">
    <source>
        <dbReference type="Proteomes" id="UP001174694"/>
    </source>
</evidence>
<reference evidence="2" key="1">
    <citation type="submission" date="2022-07" db="EMBL/GenBank/DDBJ databases">
        <title>Fungi with potential for degradation of polypropylene.</title>
        <authorList>
            <person name="Gostincar C."/>
        </authorList>
    </citation>
    <scope>NUCLEOTIDE SEQUENCE</scope>
    <source>
        <strain evidence="2">EXF-13308</strain>
    </source>
</reference>
<dbReference type="Proteomes" id="UP001174694">
    <property type="component" value="Unassembled WGS sequence"/>
</dbReference>
<gene>
    <name evidence="2" type="ORF">NKR23_g11025</name>
</gene>
<sequence>MARLDSLTDDDCMCSSLPSEDDLFDDEDKAFSSTTKTTDVERLDDASDNDDVEDDKSVQDRMLNGNDHPHEYCRFGD</sequence>